<dbReference type="AlphaFoldDB" id="A0A4Z0YAT5"/>
<reference evidence="2 3" key="1">
    <citation type="submission" date="2019-04" db="EMBL/GenBank/DDBJ databases">
        <authorList>
            <person name="Poehlein A."/>
            <person name="Bengelsdorf F.R."/>
            <person name="Duerre P."/>
            <person name="Daniel R."/>
        </authorList>
    </citation>
    <scope>NUCLEOTIDE SEQUENCE [LARGE SCALE GENOMIC DNA]</scope>
    <source>
        <strain evidence="2 3">BS-1</strain>
    </source>
</reference>
<dbReference type="Proteomes" id="UP000297714">
    <property type="component" value="Unassembled WGS sequence"/>
</dbReference>
<keyword evidence="3" id="KW-1185">Reference proteome</keyword>
<comment type="caution">
    <text evidence="2">The sequence shown here is derived from an EMBL/GenBank/DDBJ whole genome shotgun (WGS) entry which is preliminary data.</text>
</comment>
<evidence type="ECO:0000313" key="2">
    <source>
        <dbReference type="EMBL" id="TGJ75923.1"/>
    </source>
</evidence>
<dbReference type="InterPro" id="IPR000551">
    <property type="entry name" value="MerR-type_HTH_dom"/>
</dbReference>
<dbReference type="OrthoDB" id="9814833at2"/>
<dbReference type="InterPro" id="IPR009061">
    <property type="entry name" value="DNA-bd_dom_put_sf"/>
</dbReference>
<dbReference type="EMBL" id="SRMQ01000009">
    <property type="protein sequence ID" value="TGJ75923.1"/>
    <property type="molecule type" value="Genomic_DNA"/>
</dbReference>
<dbReference type="SMART" id="SM00422">
    <property type="entry name" value="HTH_MERR"/>
    <property type="match status" value="1"/>
</dbReference>
<feature type="domain" description="HTH merR-type" evidence="1">
    <location>
        <begin position="2"/>
        <end position="70"/>
    </location>
</feature>
<dbReference type="SUPFAM" id="SSF46955">
    <property type="entry name" value="Putative DNA-binding domain"/>
    <property type="match status" value="1"/>
</dbReference>
<dbReference type="PROSITE" id="PS50937">
    <property type="entry name" value="HTH_MERR_2"/>
    <property type="match status" value="1"/>
</dbReference>
<evidence type="ECO:0000313" key="3">
    <source>
        <dbReference type="Proteomes" id="UP000297714"/>
    </source>
</evidence>
<accession>A0A4Z0YAT5</accession>
<gene>
    <name evidence="2" type="ORF">CAGA_18970</name>
</gene>
<dbReference type="GO" id="GO:0003677">
    <property type="term" value="F:DNA binding"/>
    <property type="evidence" value="ECO:0007669"/>
    <property type="project" value="InterPro"/>
</dbReference>
<dbReference type="CDD" id="cd00592">
    <property type="entry name" value="HTH_MerR-like"/>
    <property type="match status" value="1"/>
</dbReference>
<name>A0A4Z0YAT5_9FIRM</name>
<dbReference type="Gene3D" id="1.10.1660.10">
    <property type="match status" value="1"/>
</dbReference>
<sequence length="74" mass="8786">MKYHVRDVARILGITPGALHFFEKQNIINTKKERNGYRYYDEENVFCLLSYFKYHSIGMPFKDIGKHFGGQEKP</sequence>
<organism evidence="2 3">
    <name type="scientific">Caproiciproducens galactitolivorans</name>
    <dbReference type="NCBI Taxonomy" id="642589"/>
    <lineage>
        <taxon>Bacteria</taxon>
        <taxon>Bacillati</taxon>
        <taxon>Bacillota</taxon>
        <taxon>Clostridia</taxon>
        <taxon>Eubacteriales</taxon>
        <taxon>Acutalibacteraceae</taxon>
        <taxon>Caproiciproducens</taxon>
    </lineage>
</organism>
<proteinExistence type="predicted"/>
<protein>
    <submittedName>
        <fullName evidence="2">Zinc-responsive transcriptional regulator</fullName>
    </submittedName>
</protein>
<dbReference type="RefSeq" id="WP_135660166.1">
    <property type="nucleotide sequence ID" value="NZ_JAJUFJ010000008.1"/>
</dbReference>
<dbReference type="Pfam" id="PF13411">
    <property type="entry name" value="MerR_1"/>
    <property type="match status" value="1"/>
</dbReference>
<dbReference type="GO" id="GO:0006355">
    <property type="term" value="P:regulation of DNA-templated transcription"/>
    <property type="evidence" value="ECO:0007669"/>
    <property type="project" value="InterPro"/>
</dbReference>
<evidence type="ECO:0000259" key="1">
    <source>
        <dbReference type="PROSITE" id="PS50937"/>
    </source>
</evidence>